<evidence type="ECO:0000256" key="7">
    <source>
        <dbReference type="SAM" id="MobiDB-lite"/>
    </source>
</evidence>
<evidence type="ECO:0000256" key="5">
    <source>
        <dbReference type="PROSITE-ProRule" id="PRU00508"/>
    </source>
</evidence>
<evidence type="ECO:0000256" key="2">
    <source>
        <dbReference type="ARBA" id="ARBA00022723"/>
    </source>
</evidence>
<feature type="region of interest" description="Disordered" evidence="7">
    <location>
        <begin position="2424"/>
        <end position="2453"/>
    </location>
</feature>
<organism evidence="9 10">
    <name type="scientific">Paragonimus heterotremus</name>
    <dbReference type="NCBI Taxonomy" id="100268"/>
    <lineage>
        <taxon>Eukaryota</taxon>
        <taxon>Metazoa</taxon>
        <taxon>Spiralia</taxon>
        <taxon>Lophotrochozoa</taxon>
        <taxon>Platyhelminthes</taxon>
        <taxon>Trematoda</taxon>
        <taxon>Digenea</taxon>
        <taxon>Plagiorchiida</taxon>
        <taxon>Troglotremata</taxon>
        <taxon>Troglotrematidae</taxon>
        <taxon>Paragonimus</taxon>
    </lineage>
</organism>
<dbReference type="PROSITE" id="PS51157">
    <property type="entry name" value="ZF_UBR"/>
    <property type="match status" value="1"/>
</dbReference>
<feature type="region of interest" description="Disordered" evidence="7">
    <location>
        <begin position="3160"/>
        <end position="3204"/>
    </location>
</feature>
<dbReference type="PANTHER" id="PTHR21725:SF1">
    <property type="entry name" value="E3 UBIQUITIN-PROTEIN LIGASE UBR4"/>
    <property type="match status" value="1"/>
</dbReference>
<accession>A0A8J4SQT6</accession>
<feature type="domain" description="UBR-type" evidence="8">
    <location>
        <begin position="2172"/>
        <end position="2243"/>
    </location>
</feature>
<feature type="region of interest" description="Disordered" evidence="7">
    <location>
        <begin position="4349"/>
        <end position="4420"/>
    </location>
</feature>
<protein>
    <recommendedName>
        <fullName evidence="8">UBR-type domain-containing protein</fullName>
    </recommendedName>
</protein>
<dbReference type="PANTHER" id="PTHR21725">
    <property type="entry name" value="E3 UBIQUITIN-PROTEIN LIGASE UBR4"/>
    <property type="match status" value="1"/>
</dbReference>
<evidence type="ECO:0000256" key="6">
    <source>
        <dbReference type="PROSITE-ProRule" id="PRU01388"/>
    </source>
</evidence>
<evidence type="ECO:0000256" key="4">
    <source>
        <dbReference type="ARBA" id="ARBA00022833"/>
    </source>
</evidence>
<dbReference type="CDD" id="cd19680">
    <property type="entry name" value="UBR-box_UBR4"/>
    <property type="match status" value="1"/>
</dbReference>
<dbReference type="InterPro" id="IPR047509">
    <property type="entry name" value="UBR4-like_UBR-box"/>
</dbReference>
<feature type="compositionally biased region" description="Low complexity" evidence="7">
    <location>
        <begin position="3405"/>
        <end position="3433"/>
    </location>
</feature>
<gene>
    <name evidence="9" type="ORF">PHET_02319</name>
</gene>
<dbReference type="SMART" id="SM00396">
    <property type="entry name" value="ZnF_UBR1"/>
    <property type="match status" value="1"/>
</dbReference>
<keyword evidence="3 6" id="KW-0863">Zinc-finger</keyword>
<feature type="region of interest" description="Disordered" evidence="7">
    <location>
        <begin position="4459"/>
        <end position="4543"/>
    </location>
</feature>
<dbReference type="InterPro" id="IPR025704">
    <property type="entry name" value="E3_Ub_ligase_UBR4_C"/>
</dbReference>
<feature type="region of interest" description="Disordered" evidence="7">
    <location>
        <begin position="2696"/>
        <end position="2719"/>
    </location>
</feature>
<feature type="compositionally biased region" description="Low complexity" evidence="7">
    <location>
        <begin position="4470"/>
        <end position="4487"/>
    </location>
</feature>
<feature type="compositionally biased region" description="Low complexity" evidence="7">
    <location>
        <begin position="2424"/>
        <end position="2434"/>
    </location>
</feature>
<feature type="region of interest" description="Disordered" evidence="7">
    <location>
        <begin position="4613"/>
        <end position="4633"/>
    </location>
</feature>
<feature type="region of interest" description="Disordered" evidence="7">
    <location>
        <begin position="4255"/>
        <end position="4332"/>
    </location>
</feature>
<evidence type="ECO:0000256" key="1">
    <source>
        <dbReference type="ARBA" id="ARBA00009970"/>
    </source>
</evidence>
<feature type="region of interest" description="Disordered" evidence="7">
    <location>
        <begin position="1198"/>
        <end position="1244"/>
    </location>
</feature>
<feature type="region of interest" description="Disordered" evidence="7">
    <location>
        <begin position="7519"/>
        <end position="7538"/>
    </location>
</feature>
<dbReference type="EMBL" id="LUCH01000824">
    <property type="protein sequence ID" value="KAF5404238.1"/>
    <property type="molecule type" value="Genomic_DNA"/>
</dbReference>
<feature type="compositionally biased region" description="Polar residues" evidence="7">
    <location>
        <begin position="3187"/>
        <end position="3197"/>
    </location>
</feature>
<evidence type="ECO:0000259" key="8">
    <source>
        <dbReference type="PROSITE" id="PS51157"/>
    </source>
</evidence>
<feature type="region of interest" description="Disordered" evidence="7">
    <location>
        <begin position="5495"/>
        <end position="5524"/>
    </location>
</feature>
<feature type="zinc finger region" description="UBR-type" evidence="5">
    <location>
        <begin position="2172"/>
        <end position="2243"/>
    </location>
</feature>
<feature type="compositionally biased region" description="Low complexity" evidence="7">
    <location>
        <begin position="5501"/>
        <end position="5510"/>
    </location>
</feature>
<feature type="compositionally biased region" description="Polar residues" evidence="7">
    <location>
        <begin position="4289"/>
        <end position="4300"/>
    </location>
</feature>
<feature type="region of interest" description="Disordered" evidence="7">
    <location>
        <begin position="2306"/>
        <end position="2327"/>
    </location>
</feature>
<dbReference type="Proteomes" id="UP000748531">
    <property type="component" value="Unassembled WGS sequence"/>
</dbReference>
<name>A0A8J4SQT6_9TREM</name>
<feature type="compositionally biased region" description="Polar residues" evidence="7">
    <location>
        <begin position="4620"/>
        <end position="4633"/>
    </location>
</feature>
<dbReference type="PROSITE" id="PS52043">
    <property type="entry name" value="UBR4_E3"/>
    <property type="match status" value="1"/>
</dbReference>
<sequence length="7799" mass="856579">MMTKLASEVDRLSDFKHVCYVLYECSNNKWSVTPKDLELILGFLCDLQNDPAVELGTFGFPPSGLVFFLVASTSLLIEHLSDVSQFDLFQPITCLVRLLLERIGKSEDSLCQASTTLRCLIDWESLPEVHLDQVVQALEKEKERICIFKDIQPDRIGLMKNVNMFFRLREPALASELWNEVTQFPDRLLSSEEPGQSSIEASTAEAQFTAHMASVQAFWRYQGPEVILNKLDDLPLITEFSDSGLVLGSIRVAKSLSGLLFSALSCTPSNERKRTPSKTVHADYRSSTLDTLPESIAYRWTRSLTKQLRGGLMRLASGLLRLQKSSTQPPAEISDFVYELNTELAILHRSVEQVKNCDIAYEVREMISAWNCSTGISVLRFIDSMMSDAPSEISSSVPCDVQYQWTHRVSSWCLSPTQSYLDRSMESPDNLVRISTGISTCADLVKLVLSLILPDPSTSNRLRSYLLFDAPILGPTCELGTNKSVNLATLDAPIEPETLELEKPSRLDRFTLLCGQPLQSILLRLAVGLSRSLLQLVQAFAVHKCDDSDDQSKGSFDQVVTTLVELLERVLSCLNELLLMRANLMRCFVSTTGDKPDMLTCHPEVDSQIGSSLAQLNHSLDVVQTILDKTFSDSHQSVTQFTRLVNPQLSKLVYLLASSKSNACVMALKELNYCLEKPETASKPWPLWPGPRVFCLLSGHIIDTLRPMETTGLAEELLRNVWTGFLHSIRNCFPQTPIDLASSCRVDISSDLLQFVCFLAGQFPGLTAKKTLLTQLMTGVCDLCHAAERMHDQPQYVVQLDNCFRVALRLLVLLRYALHHFYVPPTYLAHQLKPSMALTTTEPPSSRIWQFTAIVIKVNQIVPNLRPWTPDLGAPFFYDLLLPASREAVESVKPVYNLPSPDGLAILSLASQLNYDKLFAAPLSLLDMHLWMRTSPESLTFSSDLEVVGEPIDQCRWIPFCWYGLVLSWRLLEILPPSVEFVRNIHSLLTVITTDRSTDSPTPVLFHSPSYLLYLIVFLDRLQGKPTGLDARWLLDCATEELGQGSKATSSTRFSSTNFAESTFAKKGLQAEKQLAREIYRSVCAQTPTTSPTADADTTAVPSGYAPYLSSTASIRALLSSMRPSSVGMNLIFEVASTQLRQAVHALATSAEKKHALFTYGQMAYWIGLSHFLGDLSSALLAASKSVGGTTETTALCSKSSLPPKGSSAVVGESNKRGTKSRTRHAAGKVQPEQTESESVPERTTSVTIEVLETLPLESKKESPVSSPTEKVHIPLETNRESDGVLTDEQVTTMQLRSVQTSKQLLSDCIHLLSSLVDLVRLELNFPVLSNMQAKDVHSAPCTQILTSLCPDRLICAKPSSTIAVDAVSSNTGFPAAWLFSSPSRHRLAMTLKLATSAYRSPLAALSTLSADVDQNLDLRRPDGANCYSQLLFTRLVAQLESAMSDLSSAEDKSTNTTFTEQQVAVRLVSRLRVRQLCKLAKTVSGLASHLVGLLYVAKLRNFKGFPWSTTSDGRQFRTDLATVARLFLDPVANAMGVNLLCCRLTGISVAQYLACEVISINRSSGSKNANEPDSSSDRPRTAPVSMGRLKPKQREQADSLIVQYLDDHLLTTVIRFVTQMSNSIRNMSTSCVFTQLCCECLHYLEVATGCPRVVKRCLIVSNDTSSGSINDELNTFPLLRLFGVSKVDESKVTPFESSRSSDCVEATQPCVVAISYQSALMRLLCTLLLRALNAPTKTRHLFVQLAQQACEICLFGSWHPNEDHCSLLSYWLTAIVHTGSVATADLLAGADNPWLVDILSSDSWSNSTLDTFVETEESTICQALSSTGTDSMLSFLAASRDYCRKQIARWIERRARYRIALYFERLCRLLVADWHTDKTIRQMFCAHVLSEAIGVWRNPALLLAEQMSRPGESSNVAADGVGQVTLPWLVSALRCVVLGCSTGLSHVKLSGLFSAWSDTFVATLRSLQAPYTRETNTTDSSNFDTIASALTTSVEFWSVELRDNVTLLSSALCGIYEYGALIVHALNPSYEAQSSTEQSFWPRLAYFPNFFEAQPDSLASSGEHDCSRDATQSFSRLCTHFFTCHSETEIVGGFDRKGWRAGSVSRRTSTRKLSTDVCDSGNLSKSGAGSKPDMLPGLNADSLSEWESDATDGCLSDRIYWRLGGPRRNDHVCTYTATQQAYCEQSWYHCHTCRLAQSSGVCSVCAQVCHAGHDLSYAKLGPFFCDCGALKESSRRCRALTCRIQTKAPYTFCGRPRENWISSFVDNELLNVYAPWFADGYSDLGRPSFVFQRIASLLGDSEDNLAVNTDHSDQADGPPDKTPSDGFQRLKTVKKWTSDDVHAILPVSSSEPSDETVTRRRPPLTIVTPGAAVLLADSAHEASATSVPVNTVDPRVSRRVDSTSTLRRSGAVRYKLCPVETSSVSSLSKQPKSGKSGSDNRKSAASDPLRSSVRCNVHRGRVSNLSQQLHIRRLRLIQFLRLLSRKAVSRGKHFLTNVTPQRRRSGSSKLPCLVDLCTGALTSLSLVPDEAALVAHIRSQLDMEDSEKYRSNLILLLSTSNLVPQAAHLLTGSGKDGSSELSCIIDQLVSEPTDVSTEQRRRLAIQRLLSDQRQTSPVVRLCHDITAPVPFAVDVSSRDIWRRVICSGRVFMKPVQNTSVFDFDSHALAFLSSKRHSSVRSAQDLTSVGPVSKVNLDSADPQSAPDASAVVGSPHTPITESLPNRVSLPLLTDESIAALDAPFLLQNLINLLSDSETDATGIPATPDLTYENLHPILASRTALAWMNFLSAHPPSTQASTTPSASNSQPRPASSINVVMCMLRVFQPHRSTHAHFLAVTGPEQIASRPTSPDFPVVIDHGSLTGGRMINIYRVDQTMLKAARCQDMGILELGKLRLVTALLQMRHDQGNRISTEETPTSTTFKSEWLTDVYASLGAGKQSADVGPSALELLSSIGAGTSELLSPFQPFSVCVRDLPKVCTASVNFDITSIAVNPISSAVFAVCGAWDCTVLGISSSGQVCGRISVSPKRADRSELLIKAVWLPDSVHLLALLTSGSVQIFDIFCNPKEPKYHFKPVDGTFCDATFIRLPYVAQDNESMPKERSESIPQEWGVHLVVMAKKMGSILYQQLGPDCQLSSEPFFLAEWLEWSPESLTLDTAANESDGEEKQAESTPVEPVVEVDDNQCKPKSTSKSTARPTPPLLRNAHTGVLGGGGVSLYYASSLGLLLHAYQSGHSVASAIHLPGIGEQLTTGAHRLRITHSFLLSTGSRRQSGEKHSTPKTHRSGFFGLPSVGNLVTSLLFAARGAVDPTNLSSSRLSESHVVGTDPSSIVLPDVGPVLRWSEVMGGHPGLVSAVSSDQLVFKGSTVLTTQHKPLLLAIEPDQVWVQSVDPRLPPTTVYKTGTVVPPKSSTAVSSASAPSGSQLQRSKSASDSARSVSHPVVLDSLSVYWDGTLNLTGRTMTFLLASDGRLYFHATRPRSVIYDLRSVPLEEFSSVNRSHTVVTYPGQYWWQPGLWPYASTGFGCGSNSSDTCLVGGLISPLSPKTIAFNMEQGGLWDLATLDTGRGLHALQSKRDDTNVHHGDNNRELMKRLVDSPLAGPLPVDFFEYAMLTEEVEFGGTDLLQLYNRDQLRRRLLTVDSPVTGAGSFVNSCTPVVTPSGAGSSCSQLSKQNIAFVIEIHNRCSSETVIVGVRICLPAATGEYATRWPKFVKVFNRTIPITTPDPGAPSRMVDIPLYRSESLFCTKMLQVFVGSSSDPEGLTSVDTISVYTAPLVEVNSIRRDPYIRQLSSSSVGQVFSYLDPSDCFIGQRRISAGGSCDAHCSVTPGRNRKSVSRFITSAESALAYRLDRLFVAGFITVTTPATTGSVFTSSSIPLPSSPYVLSSLISLNTNPVAVFKQSGLDSHLLDRPFAVRLVFCGHPLIDSTHLIASISELITAVLHLDLNAGSQDSTTVLMPTNLIPTASSSNHMQGLQTSSAMQVIRDQVCRLLGSFLSKVSNQTDIGSPYTLALSRQLENLLSATLRVEYKPQLPSVEKYRACFSQPVTNVIQSCVKRLTDQIGRVSHEREPEVDLLVTYTEQFCSLIYHLAAVDPARIVAAQEQYNLISLLMDAFSALEHHLPMRTNLNEPLNPVWIDRVGLTAPVCSSHTESGSLGYTIKVRKFILSVVHGLYTLLISRLMPTETEMIQDLLMFANLDGREQQHLSSVLINLLTHENLAVACAARDGLSRLILHARPSQPIAWFNIDHCSTLDGPSRQSTKRDVDDKLGAPSTKTSIPVSIPDESSRSTCQTTVTSSTHDGRVPVTPYTARRRPPRNSSQTNQRIAADEDEVAVGVEDLEAELRQLQDATSDPGEELENADDQEDLEADHIQAAEEEVEDTDDQEGQEEEGDVEDREEDDESEMNEDDNDLSEEVVNSALSGQMAAFLAQLIAEVEQHNSGEPSMLSELQWPISSGIFDQLQDRQRRQQAAPSSQADDAPVPSSAHQPPTESLSSDEIDETAQIPSANEQVIIPSTRSERVTIPSIASDSHRPLPPLPNRYEVPTNRRTAWETDEPNSVDQVVDVESIESAIHLLGSGSQDDPITFQHLLEQVDDDALLNYALQLSLRDQGGTGVDGVQSNESRSSATQSAVIENPTDALDTHQDDVRNFTSTVSATPTPQASEVPLECTDEVETGLPSIQTKEPSALETLSDSDDSPQSHILSQSYSMESVPIISDLTSDAHCSDSSSLNTVNWSKRPNRRRRCLRQSQSSLLFALCIARHLSNKWDQIVTQASLVDYVNPSVGVQRLVPSLQLLVTLVRTLHANVFYLHSKLAALPAVFESSHEAKLRRWLSVVRRTLKDLIHAFISSLPRPAVAIYSRFAPKPSTSDIDLHANLLQSQINYMANCHRSVAFELTVMQLNLVYELFSSMPHSLYPAVDPFSSVSSMSLLGIFLSDSDEGLGDAKSVAGTDTLQTDELIDKTVDFCLNLLEVLHLRIQTVTNPVDATQDLSPKSFTLPTTADNPHAVGLLQASLLGTGSTQGLLAPSVATSLLSWSPLIEAQFALDHIANPLQEVAWLGMQASLRLPRLLLLLHHCIGSGHRDRQRRTSAHRKSSLIPVDRESRWCSVLYDYLEVLADKDRLNLQLERNHANGRCLLPGFFVQNYPRVHEIVGRFERLIRGLLIRIVGAKHYRQLHDIHRLAHLTHRVREICSSTGEFPPSFSRVTVDTTKSSAVPVDAQPSPSTQFSSLPQQLEPFVHQLRLPYVAQREILQIISSCLNIATDRTSYWQRFCLRCPDTLIFLIHASLVLDREIARIMLSLVQLAVTSHTTVVSSSVIGTNVNDSQNANIAIECVPPSPSPTQTNGARLALSMAQHLLMDSENTDGRSAVSPMFLQFIRVFLCHCPDVGIRNTTAHIVREIYRSLPSSNQLRLLDLLPLVWPDLPTFAPHSAQFVQLTIELLVDHPEWTGRLNLLEHIARLMLRRLDALKRHPRRILYATLMHLIQPQRELGSQLPGSSAVSTTSSTDAQTIPRRPPEPPVAPRLANDISLSRSWSGLASLRQTISGQAATTSVPSTIPNVSVSTITTTNNGYADHVLQSSTTTSSFDVESSSAPLTNLGFVFELEPCLMCHAKATDDPFYVILRWDSDSGGSRVPIQVAMMTLHSHYGKFVDRLKQAMGQQQQQLIQRHALSTATSNVTATTSSATAAGVSGGVAAQLTTNTNHAIPTASTVTVSSTSNSSTIGQSSCTIPIVPVKLDVRATSSVHVFDLDAVYLISQLTVKFNILYKRQRYVRTLNVYTSDLIDRSASRLVHEPWMWQKVAAVRLAPGQEAVRVCFSHPAPTPTWLGASQANYATDERFNADQLFSINSHYQGLAIRASRLIFEYADFHSTDSEANRDCPRCHTTDLLGIICPACHTNVNECTRCRSIDLSEGDVYLCANCGSSRNGKIEFSICARPCYSTVEPLHDREDRECACNRIVALSKELAKNAQLLARPLEVEVAQCLNDLVTMDAATTASVTSTAWSGGGQSTTMLTKSKFFGPNMAALKSSPTADAKFLLAAASSAVSSLGSVHSGITRLAACVSEARAISLDAAAITRRLWAARQAVLQFDSAQQQIASAAETRAVSGSSITAASEQQSNLVCWPDYEELDALFSSSISGCYSCLINTVHQCGRVLLGVAEHTPVRTILDANSEQHWLFLNPAESDHMRVGIQSPSGSAVIRDLITNLVESGLSVCPQTIQADLRCLIIQLTRDCPALITYLGELLVDRLTKTALAQGDQGYLLGPLVFNDMALLQASVESILPTQLSSQTTSTNVNEIPGRAQPMDQRAIFWECRLRPLFKLLVELSRPDRFPIGRGTQLDRCQGPPLPVVQNILIPLVDLLENLVTQGNSIATPPATPLVSLRQSKLQSQCGSADPPNSVSTTGGGSGENQALSASSTHTFVPLLTTAPYMDFTAWLNARPCASFPAWRDRIVTLQLLSRLRHRIAVLAATNNTSAAADTHGTMDVARKQVLVARFAIRWRTIVNDLQWARRWGITLPPGVGALEFRATSPQTSVESIPSNSWIVSVMFSPPDTTARCIHSCMDLLYALSTAPITARRRCPISSAAQKPRNPISLTALHGKRRRLVLRFLVESCLPRLDALAAYRGAAITPSALISSTDVRGLSNVFNAGDAFVIKLCKLTIGPDTSRLGSEANSKTGGNTEEKLEWIHPPMVSFLLSKADILNHLGTLVDRMLLQMRKLETMTVRHWDELLAASLSSVSGTGGLHGGTPGYTLALVAELLRILEPLKQLPRRHQYKLLQILLHACVRLRQLVLQRTECTLRAQGLFSSMLDQLIGVSVSQIREFLTTTLNVLAEYPISDHQSAVYLLKRMCTPICPLDTDQTVFHVSLEVWRGHEDYLLTRSRVELLSSDTRGLGPRIRNVIDYICTSNNLTTDMGLEIVCEGQILMPQLRLSDVYSQVWCTNRQNVNKPMRLVYRIPGLESDSMPYLEQLTTGEIPPEQYQHISVLASHPHGLGDLLRRLATVHDPYQGRDLFDVILHVLHYCLKTPECRQRLIDPEVRSIPILLNALLVCLQADAPQSRQASPSSDLHEDITGRLVQIIEPILKMADEVEQPRPHVDGTAAVTLPRGDLNTVQQLLACMSEQPEVPLIGRDVARLLGLLAFGDQKKMDLIVQFVRTHLKDKLKPTADFSRTESALLDCCCSLLLYIPRQSRNGALLHQQVVSQSGFLQSCLEFLWDSVPPCVLDLDEEVALNTSDSEIAGFLVLPALPHVLQVLRACVDGTQAADCLSQPETYHTSQPDRPRILAAPLLRFFHLLETSKSAGRVGLLAEDMLSEWCCGHDKSAETLRSKSSHTPDTLQAHNNDTLAEVIQSLRKATALRTRRLARNMRERQLRSMNMRVDEKGQVAVATSDRLLKMTATVTEEAGLACAICHEGFRSAPNEAMGIYVFVRQCPLEESLYFGQENATHSPPVSIPKGYSTLSNFVVVHFSCHANSLKVSSENQWVVAQRHNRDVKCNNLLPILGPPVGTYSTASSEASKPKSKKDQPPAPETVYAGHLANFMDFIMRTLSVSPGYVMALHDVKLLLVRFACNRSFRSEGGGGGRESNLQLLPHLMQVGLHSLLMSSSVNQKMNELTEFLELSETHWSSTDHCWNSTGPLYRTVAAMHLWPHQTWIEHRLALLRRLILVARGRLKSFSKPSGVTQDVEPNFLYFKPYLLFFALVNGVYDYLFKSVSLPVCTTSGATDSWCASLSQYISTSDEALIAAVTRLLAFYQDDLLPITSLGEFADVNGLLGEVDVNELTSLMSVSSP</sequence>
<feature type="compositionally biased region" description="Polar residues" evidence="7">
    <location>
        <begin position="4505"/>
        <end position="4518"/>
    </location>
</feature>
<dbReference type="OrthoDB" id="30336at2759"/>
<feature type="compositionally biased region" description="Polar residues" evidence="7">
    <location>
        <begin position="6393"/>
        <end position="6408"/>
    </location>
</feature>
<feature type="compositionally biased region" description="Acidic residues" evidence="7">
    <location>
        <begin position="4355"/>
        <end position="4369"/>
    </location>
</feature>
<keyword evidence="4" id="KW-0862">Zinc</keyword>
<dbReference type="Pfam" id="PF13764">
    <property type="entry name" value="E3_UbLigase_R4"/>
    <property type="match status" value="1"/>
</dbReference>
<feature type="compositionally biased region" description="Polar residues" evidence="7">
    <location>
        <begin position="1232"/>
        <end position="1244"/>
    </location>
</feature>
<dbReference type="InterPro" id="IPR045189">
    <property type="entry name" value="UBR4-like"/>
</dbReference>
<dbReference type="Pfam" id="PF02207">
    <property type="entry name" value="zf-UBR"/>
    <property type="match status" value="1"/>
</dbReference>
<dbReference type="GO" id="GO:0008270">
    <property type="term" value="F:zinc ion binding"/>
    <property type="evidence" value="ECO:0007669"/>
    <property type="project" value="UniProtKB-KW"/>
</dbReference>
<comment type="similarity">
    <text evidence="1 6">Belongs to the UBR4 family.</text>
</comment>
<comment type="caution">
    <text evidence="9">The sequence shown here is derived from an EMBL/GenBank/DDBJ whole genome shotgun (WGS) entry which is preliminary data.</text>
</comment>
<feature type="compositionally biased region" description="Basic residues" evidence="7">
    <location>
        <begin position="1217"/>
        <end position="1227"/>
    </location>
</feature>
<feature type="compositionally biased region" description="Basic and acidic residues" evidence="7">
    <location>
        <begin position="2311"/>
        <end position="2324"/>
    </location>
</feature>
<dbReference type="InterPro" id="IPR003126">
    <property type="entry name" value="Znf_UBR"/>
</dbReference>
<evidence type="ECO:0000256" key="3">
    <source>
        <dbReference type="ARBA" id="ARBA00022771"/>
    </source>
</evidence>
<feature type="compositionally biased region" description="Low complexity" evidence="7">
    <location>
        <begin position="2698"/>
        <end position="2710"/>
    </location>
</feature>
<keyword evidence="10" id="KW-1185">Reference proteome</keyword>
<reference evidence="9" key="1">
    <citation type="submission" date="2019-05" db="EMBL/GenBank/DDBJ databases">
        <title>Annotation for the trematode Paragonimus heterotremus.</title>
        <authorList>
            <person name="Choi Y.-J."/>
        </authorList>
    </citation>
    <scope>NUCLEOTIDE SEQUENCE</scope>
    <source>
        <strain evidence="9">LC</strain>
    </source>
</reference>
<feature type="region of interest" description="Disordered" evidence="7">
    <location>
        <begin position="1564"/>
        <end position="1594"/>
    </location>
</feature>
<feature type="region of interest" description="Disordered" evidence="7">
    <location>
        <begin position="4680"/>
        <end position="4703"/>
    </location>
</feature>
<feature type="compositionally biased region" description="Acidic residues" evidence="7">
    <location>
        <begin position="4376"/>
        <end position="4415"/>
    </location>
</feature>
<keyword evidence="2" id="KW-0479">Metal-binding</keyword>
<feature type="region of interest" description="Disordered" evidence="7">
    <location>
        <begin position="3401"/>
        <end position="3433"/>
    </location>
</feature>
<proteinExistence type="inferred from homology"/>
<evidence type="ECO:0000313" key="10">
    <source>
        <dbReference type="Proteomes" id="UP000748531"/>
    </source>
</evidence>
<feature type="region of interest" description="UBR4 E3 catalytic module" evidence="6">
    <location>
        <begin position="7254"/>
        <end position="7799"/>
    </location>
</feature>
<evidence type="ECO:0000313" key="9">
    <source>
        <dbReference type="EMBL" id="KAF5404238.1"/>
    </source>
</evidence>
<feature type="region of interest" description="Disordered" evidence="7">
    <location>
        <begin position="6393"/>
        <end position="6418"/>
    </location>
</feature>
<feature type="compositionally biased region" description="Polar residues" evidence="7">
    <location>
        <begin position="1564"/>
        <end position="1574"/>
    </location>
</feature>